<dbReference type="EMBL" id="UINC01069069">
    <property type="protein sequence ID" value="SVC02161.1"/>
    <property type="molecule type" value="Genomic_DNA"/>
</dbReference>
<organism evidence="1">
    <name type="scientific">marine metagenome</name>
    <dbReference type="NCBI Taxonomy" id="408172"/>
    <lineage>
        <taxon>unclassified sequences</taxon>
        <taxon>metagenomes</taxon>
        <taxon>ecological metagenomes</taxon>
    </lineage>
</organism>
<gene>
    <name evidence="1" type="ORF">METZ01_LOCUS255015</name>
</gene>
<proteinExistence type="predicted"/>
<dbReference type="AlphaFoldDB" id="A0A382IU54"/>
<name>A0A382IU54_9ZZZZ</name>
<feature type="non-terminal residue" evidence="1">
    <location>
        <position position="55"/>
    </location>
</feature>
<sequence>MFAIVLDEPYGADPNLLIDAGSSFADFLSTSFWGKCGSRQAPFLQKEPEQSSRAA</sequence>
<evidence type="ECO:0000313" key="1">
    <source>
        <dbReference type="EMBL" id="SVC02161.1"/>
    </source>
</evidence>
<reference evidence="1" key="1">
    <citation type="submission" date="2018-05" db="EMBL/GenBank/DDBJ databases">
        <authorList>
            <person name="Lanie J.A."/>
            <person name="Ng W.-L."/>
            <person name="Kazmierczak K.M."/>
            <person name="Andrzejewski T.M."/>
            <person name="Davidsen T.M."/>
            <person name="Wayne K.J."/>
            <person name="Tettelin H."/>
            <person name="Glass J.I."/>
            <person name="Rusch D."/>
            <person name="Podicherti R."/>
            <person name="Tsui H.-C.T."/>
            <person name="Winkler M.E."/>
        </authorList>
    </citation>
    <scope>NUCLEOTIDE SEQUENCE</scope>
</reference>
<accession>A0A382IU54</accession>
<protein>
    <submittedName>
        <fullName evidence="1">Uncharacterized protein</fullName>
    </submittedName>
</protein>